<dbReference type="InterPro" id="IPR050765">
    <property type="entry name" value="Riboflavin_Biosynth_HTPR"/>
</dbReference>
<evidence type="ECO:0000259" key="1">
    <source>
        <dbReference type="Pfam" id="PF01872"/>
    </source>
</evidence>
<dbReference type="GO" id="GO:0009231">
    <property type="term" value="P:riboflavin biosynthetic process"/>
    <property type="evidence" value="ECO:0007669"/>
    <property type="project" value="InterPro"/>
</dbReference>
<evidence type="ECO:0000313" key="3">
    <source>
        <dbReference type="Proteomes" id="UP000184212"/>
    </source>
</evidence>
<dbReference type="InterPro" id="IPR002734">
    <property type="entry name" value="RibDG_C"/>
</dbReference>
<protein>
    <submittedName>
        <fullName evidence="2">Dihydrofolate reductase</fullName>
    </submittedName>
</protein>
<dbReference type="InterPro" id="IPR024072">
    <property type="entry name" value="DHFR-like_dom_sf"/>
</dbReference>
<organism evidence="2 3">
    <name type="scientific">Chryseolinea serpens</name>
    <dbReference type="NCBI Taxonomy" id="947013"/>
    <lineage>
        <taxon>Bacteria</taxon>
        <taxon>Pseudomonadati</taxon>
        <taxon>Bacteroidota</taxon>
        <taxon>Cytophagia</taxon>
        <taxon>Cytophagales</taxon>
        <taxon>Fulvivirgaceae</taxon>
        <taxon>Chryseolinea</taxon>
    </lineage>
</organism>
<feature type="domain" description="Bacterial bifunctional deaminase-reductase C-terminal" evidence="1">
    <location>
        <begin position="6"/>
        <end position="176"/>
    </location>
</feature>
<dbReference type="PANTHER" id="PTHR38011">
    <property type="entry name" value="DIHYDROFOLATE REDUCTASE FAMILY PROTEIN (AFU_ORTHOLOGUE AFUA_8G06820)"/>
    <property type="match status" value="1"/>
</dbReference>
<dbReference type="RefSeq" id="WP_073140567.1">
    <property type="nucleotide sequence ID" value="NZ_FQWQ01000004.1"/>
</dbReference>
<dbReference type="Pfam" id="PF01872">
    <property type="entry name" value="RibD_C"/>
    <property type="match status" value="1"/>
</dbReference>
<dbReference type="GO" id="GO:0008703">
    <property type="term" value="F:5-amino-6-(5-phosphoribosylamino)uracil reductase activity"/>
    <property type="evidence" value="ECO:0007669"/>
    <property type="project" value="InterPro"/>
</dbReference>
<sequence>MTTPFKLTIHMVSSLDGLIAKKDNSVSWFDTPDHYEKGAGEPDVAAFLKTIDCYVMGSRTYEHALELSKSYGWAYGDVPTLVVTHRNLPVDRSSIETYSGDLNKLVNERLKPKYKNVWLVGGAMLAKDFIRAKLADDIRLSVLPIILGDGLLFFDHIGQEQALHLKDVTAYKNGMVELWYEIKK</sequence>
<dbReference type="PANTHER" id="PTHR38011:SF11">
    <property type="entry name" value="2,5-DIAMINO-6-RIBOSYLAMINO-4(3H)-PYRIMIDINONE 5'-PHOSPHATE REDUCTASE"/>
    <property type="match status" value="1"/>
</dbReference>
<proteinExistence type="predicted"/>
<gene>
    <name evidence="2" type="ORF">SAMN04488109_5272</name>
</gene>
<accession>A0A1M5VP43</accession>
<dbReference type="AlphaFoldDB" id="A0A1M5VP43"/>
<evidence type="ECO:0000313" key="2">
    <source>
        <dbReference type="EMBL" id="SHH76997.1"/>
    </source>
</evidence>
<dbReference type="Gene3D" id="3.40.430.10">
    <property type="entry name" value="Dihydrofolate Reductase, subunit A"/>
    <property type="match status" value="1"/>
</dbReference>
<name>A0A1M5VP43_9BACT</name>
<reference evidence="2 3" key="1">
    <citation type="submission" date="2016-11" db="EMBL/GenBank/DDBJ databases">
        <authorList>
            <person name="Jaros S."/>
            <person name="Januszkiewicz K."/>
            <person name="Wedrychowicz H."/>
        </authorList>
    </citation>
    <scope>NUCLEOTIDE SEQUENCE [LARGE SCALE GENOMIC DNA]</scope>
    <source>
        <strain evidence="2 3">DSM 24574</strain>
    </source>
</reference>
<keyword evidence="3" id="KW-1185">Reference proteome</keyword>
<dbReference type="SUPFAM" id="SSF53597">
    <property type="entry name" value="Dihydrofolate reductase-like"/>
    <property type="match status" value="1"/>
</dbReference>
<dbReference type="Proteomes" id="UP000184212">
    <property type="component" value="Unassembled WGS sequence"/>
</dbReference>
<dbReference type="STRING" id="947013.SAMN04488109_5272"/>
<dbReference type="EMBL" id="FQWQ01000004">
    <property type="protein sequence ID" value="SHH76997.1"/>
    <property type="molecule type" value="Genomic_DNA"/>
</dbReference>